<dbReference type="RefSeq" id="WP_241409218.1">
    <property type="nucleotide sequence ID" value="NZ_JAKZGO010000001.1"/>
</dbReference>
<reference evidence="1" key="1">
    <citation type="submission" date="2022-03" db="EMBL/GenBank/DDBJ databases">
        <title>De novo assembled genomes of Belliella spp. (Cyclobacteriaceae) strains.</title>
        <authorList>
            <person name="Szabo A."/>
            <person name="Korponai K."/>
            <person name="Felfoldi T."/>
        </authorList>
    </citation>
    <scope>NUCLEOTIDE SEQUENCE</scope>
    <source>
        <strain evidence="1">DSM 111903</strain>
    </source>
</reference>
<name>A0ABS9V7D3_9BACT</name>
<protein>
    <recommendedName>
        <fullName evidence="3">YD repeat-containing protein</fullName>
    </recommendedName>
</protein>
<dbReference type="Proteomes" id="UP001165430">
    <property type="component" value="Unassembled WGS sequence"/>
</dbReference>
<dbReference type="EMBL" id="JAKZGO010000001">
    <property type="protein sequence ID" value="MCH7411865.1"/>
    <property type="molecule type" value="Genomic_DNA"/>
</dbReference>
<evidence type="ECO:0000313" key="2">
    <source>
        <dbReference type="Proteomes" id="UP001165430"/>
    </source>
</evidence>
<comment type="caution">
    <text evidence="1">The sequence shown here is derived from an EMBL/GenBank/DDBJ whole genome shotgun (WGS) entry which is preliminary data.</text>
</comment>
<organism evidence="1 2">
    <name type="scientific">Belliella alkalica</name>
    <dbReference type="NCBI Taxonomy" id="1730871"/>
    <lineage>
        <taxon>Bacteria</taxon>
        <taxon>Pseudomonadati</taxon>
        <taxon>Bacteroidota</taxon>
        <taxon>Cytophagia</taxon>
        <taxon>Cytophagales</taxon>
        <taxon>Cyclobacteriaceae</taxon>
        <taxon>Belliella</taxon>
    </lineage>
</organism>
<evidence type="ECO:0000313" key="1">
    <source>
        <dbReference type="EMBL" id="MCH7411865.1"/>
    </source>
</evidence>
<gene>
    <name evidence="1" type="ORF">MM213_00080</name>
</gene>
<evidence type="ECO:0008006" key="3">
    <source>
        <dbReference type="Google" id="ProtNLM"/>
    </source>
</evidence>
<sequence length="1191" mass="133334">MPKTNATPPPPEASALFKSVNIPVSLTTGIPNLQIPIHNIELNGFNLPISINYNSSGIRTSETSSNVGLGWSLSAGGMISSTVVGLPDLGGNGYLYTVDSIPDDRAMNPTLTLVSIGNSVANSDYILAQQITGNQISNYSYGVPESIPSSVPIDSQPDIFYYSFGGRQGKFFFAKNGQVRTIPYTPISITKAQNFLIKDEMGNKFTFGAVETSTTTSSEFSGHVEFGGGSSTSTNFSYYLTKVETPSGQTIDLSYDNVQYGLDNPKTYSRYRNKQPTANGMPINVETRVESNTIVNGKILRSIISSLGDTVLFNYESCPRIDMKKSGSQTGAKALKEIQVRNSGVVNTFQFQQSYFNLANYNPCQTVENASLYRLKLNSIIKNGEEPHVFEYYGNNALPNRLSETQSDHWGYYTNNGGKYLREPQFGFTDGGSREPNLSLTRFGTIHKVRHPTQGYTEFEYELNVARDTLNLVNNSIQNKAVSIYYSADQNNQSIPFTIPSNVSPASIRVDYNTTPAPALANLRFDAFLTGNGVNMYFQSINGFENQFISLTPGNYTLHVEQVGQFEEGYVRVIWAESTTSSSQQIGNYPLGGLRVKTIKHFDDGNPIPALRQDYKYTLYGNSAISSGMISNKPKYTTSFTKYMRRYHTELGMEEVQGDYWVQNSYSIDPLTGLQGYHVMYKEVQEFRDDNGQMGMTLNKFSFVKDLMNYVSYPSTLPTSYDWQRGLPIETSEFKFNGGSNQYIQVRKIVNSYTFLYTPPSSATNSEVFAHYTPAEQPNETHAIGVNIQLLAPEFRVYQHNLNKRVPARFNITSYKLISAWYYKNKTVEQVYNENGSVSMIKEIDFYYDSPINAQLTRTGTKNSTEDSIFEYYSYPTDYANITGFIKAMKDNHQIAFPIEQVKYIKKGDNFDILSGSITLYKNNAKAQPDKRYTLSTSSPIGNTSFKFSNRSIGVLPTNPTIGNLSMDSRYEEVDTFSAYDNLGNLTEHKVTNGITTAQIWGYNLKYPIAISTNASIAQISYTSFETTEKGGWIYSGSPVTSPISKTGSKYYNLNTGSISKATTGANPSLPFKLTFWARRASGTGTWSFMGQTENLTTAWKLIQRTVTSAELEISMNGSNSNIFIDELRMHPTNAMMTTYTYKPMVGITTVNDQRNKITYYEYDNTNRLLNIKNENKEVIETYEYNYKGSN</sequence>
<accession>A0ABS9V7D3</accession>
<keyword evidence="2" id="KW-1185">Reference proteome</keyword>
<proteinExistence type="predicted"/>